<comment type="caution">
    <text evidence="2">The sequence shown here is derived from an EMBL/GenBank/DDBJ whole genome shotgun (WGS) entry which is preliminary data.</text>
</comment>
<dbReference type="CDD" id="cd06420">
    <property type="entry name" value="GT2_Chondriotin_Pol_N"/>
    <property type="match status" value="1"/>
</dbReference>
<dbReference type="PANTHER" id="PTHR43685">
    <property type="entry name" value="GLYCOSYLTRANSFERASE"/>
    <property type="match status" value="1"/>
</dbReference>
<dbReference type="AlphaFoldDB" id="A0A840EZU4"/>
<gene>
    <name evidence="2" type="ORF">GGR32_001846</name>
</gene>
<keyword evidence="3" id="KW-1185">Reference proteome</keyword>
<feature type="domain" description="Glycosyltransferase 2-like" evidence="1">
    <location>
        <begin position="8"/>
        <end position="114"/>
    </location>
</feature>
<organism evidence="2 3">
    <name type="scientific">Mesonia hippocampi</name>
    <dbReference type="NCBI Taxonomy" id="1628250"/>
    <lineage>
        <taxon>Bacteria</taxon>
        <taxon>Pseudomonadati</taxon>
        <taxon>Bacteroidota</taxon>
        <taxon>Flavobacteriia</taxon>
        <taxon>Flavobacteriales</taxon>
        <taxon>Flavobacteriaceae</taxon>
        <taxon>Mesonia</taxon>
    </lineage>
</organism>
<dbReference type="PANTHER" id="PTHR43685:SF3">
    <property type="entry name" value="SLR2126 PROTEIN"/>
    <property type="match status" value="1"/>
</dbReference>
<dbReference type="InterPro" id="IPR029044">
    <property type="entry name" value="Nucleotide-diphossugar_trans"/>
</dbReference>
<proteinExistence type="predicted"/>
<keyword evidence="2" id="KW-0808">Transferase</keyword>
<dbReference type="Gene3D" id="3.90.550.10">
    <property type="entry name" value="Spore Coat Polysaccharide Biosynthesis Protein SpsA, Chain A"/>
    <property type="match status" value="1"/>
</dbReference>
<name>A0A840EZU4_9FLAO</name>
<dbReference type="SUPFAM" id="SSF53448">
    <property type="entry name" value="Nucleotide-diphospho-sugar transferases"/>
    <property type="match status" value="1"/>
</dbReference>
<accession>A0A840EZU4</accession>
<sequence>MDKKTSISVIISTYNAEEWLKKVLIGYQVQTYTDFELVIADDGSSNATFELIAEMRKQVNYPIQHVWQEDDGFQKSRILNKAIIASKSDYLLMSDGDCIPRKDFIETHIAYRERGYFLSGGYFMLPMDISKAITVEDIKTQRCFDVNWLRDKGLKKSFKNKKLTAKGVQKKLLNKLTPTNASWNGHNASGWKADILKVNGFDERMQYGGQDRELGERLFNAGIKSKQIRYSAVCVHLDHPRGYKTPESIAKNIAIREATKNNKLDYTPYGIEKNIK</sequence>
<dbReference type="GO" id="GO:0016740">
    <property type="term" value="F:transferase activity"/>
    <property type="evidence" value="ECO:0007669"/>
    <property type="project" value="UniProtKB-KW"/>
</dbReference>
<evidence type="ECO:0000259" key="1">
    <source>
        <dbReference type="Pfam" id="PF00535"/>
    </source>
</evidence>
<dbReference type="Pfam" id="PF00535">
    <property type="entry name" value="Glycos_transf_2"/>
    <property type="match status" value="1"/>
</dbReference>
<dbReference type="RefSeq" id="WP_183477891.1">
    <property type="nucleotide sequence ID" value="NZ_JACIFO010000007.1"/>
</dbReference>
<evidence type="ECO:0000313" key="3">
    <source>
        <dbReference type="Proteomes" id="UP000553034"/>
    </source>
</evidence>
<dbReference type="InterPro" id="IPR001173">
    <property type="entry name" value="Glyco_trans_2-like"/>
</dbReference>
<dbReference type="EMBL" id="JACIFO010000007">
    <property type="protein sequence ID" value="MBB4119544.1"/>
    <property type="molecule type" value="Genomic_DNA"/>
</dbReference>
<protein>
    <submittedName>
        <fullName evidence="2">GT2 family glycosyltransferase</fullName>
    </submittedName>
</protein>
<dbReference type="Proteomes" id="UP000553034">
    <property type="component" value="Unassembled WGS sequence"/>
</dbReference>
<evidence type="ECO:0000313" key="2">
    <source>
        <dbReference type="EMBL" id="MBB4119544.1"/>
    </source>
</evidence>
<dbReference type="InterPro" id="IPR050834">
    <property type="entry name" value="Glycosyltransf_2"/>
</dbReference>
<reference evidence="2 3" key="1">
    <citation type="submission" date="2020-08" db="EMBL/GenBank/DDBJ databases">
        <title>Genomic Encyclopedia of Type Strains, Phase IV (KMG-IV): sequencing the most valuable type-strain genomes for metagenomic binning, comparative biology and taxonomic classification.</title>
        <authorList>
            <person name="Goeker M."/>
        </authorList>
    </citation>
    <scope>NUCLEOTIDE SEQUENCE [LARGE SCALE GENOMIC DNA]</scope>
    <source>
        <strain evidence="2 3">DSM 29568</strain>
    </source>
</reference>